<dbReference type="Pfam" id="PF00239">
    <property type="entry name" value="Resolvase"/>
    <property type="match status" value="1"/>
</dbReference>
<organism evidence="2 3">
    <name type="scientific">Nonomuraea endophytica</name>
    <dbReference type="NCBI Taxonomy" id="714136"/>
    <lineage>
        <taxon>Bacteria</taxon>
        <taxon>Bacillati</taxon>
        <taxon>Actinomycetota</taxon>
        <taxon>Actinomycetes</taxon>
        <taxon>Streptosporangiales</taxon>
        <taxon>Streptosporangiaceae</taxon>
        <taxon>Nonomuraea</taxon>
    </lineage>
</organism>
<dbReference type="PROSITE" id="PS51737">
    <property type="entry name" value="RECOMBINASE_DNA_BIND"/>
    <property type="match status" value="1"/>
</dbReference>
<sequence length="525" mass="58851">MVKRHDKTDSRLTVDYCRISDDQSGVATGVAAQHAANTKSGQEIGHPIQASYQDSSISAWKGISRPEYDRLVADLVAGIIRLLIIWHANRLHRTLEEALVFMKLAREADVLLYSTSKGSYYNLQTAAGRNEFLSDTLRAQTESDDKSERLILRRRTQAEEGVYGGGIRPFGWGLDTGLVQRRCLNPKARPADREYRYSPILDMTKHNHKEAKEIQDWAKKILAGVSINEILRDLKARKVPTAGQADGRIIKRNGSRLQIKGWTGQVIKYILLNPRTVGHSTYRGQIIQRGIYPPILSEEVQEAVRTILVDLTRTRPNKYQNHKIKWLGTGVYDCGQCHDGTKMAVSGDPSGNPTYKCSKRGHCYQPAPLVDDYVRSVAIKRISQLDLSALTQRGDTINTDAAGQELAILEQRKNRAAINFANGDIDEDQMLIITAQTTNRISELEAALDGTRDHDLAPFAHTENVARIWDKLTLGQQRSIVAMLFKVTLLPTGRGKGRNFRSIKSRVLVTKKSVKGIRPKPRQNT</sequence>
<dbReference type="InterPro" id="IPR011109">
    <property type="entry name" value="DNA_bind_recombinase_dom"/>
</dbReference>
<accession>A0A7W8A522</accession>
<dbReference type="PANTHER" id="PTHR30461">
    <property type="entry name" value="DNA-INVERTASE FROM LAMBDOID PROPHAGE"/>
    <property type="match status" value="1"/>
</dbReference>
<dbReference type="AlphaFoldDB" id="A0A7W8A522"/>
<dbReference type="Proteomes" id="UP000568380">
    <property type="component" value="Unassembled WGS sequence"/>
</dbReference>
<dbReference type="Gene3D" id="3.90.1750.20">
    <property type="entry name" value="Putative Large Serine Recombinase, Chain B, Domain 2"/>
    <property type="match status" value="1"/>
</dbReference>
<dbReference type="SMART" id="SM00857">
    <property type="entry name" value="Resolvase"/>
    <property type="match status" value="1"/>
</dbReference>
<dbReference type="InterPro" id="IPR050639">
    <property type="entry name" value="SSR_resolvase"/>
</dbReference>
<dbReference type="EMBL" id="JACHIN010000005">
    <property type="protein sequence ID" value="MBB5078861.1"/>
    <property type="molecule type" value="Genomic_DNA"/>
</dbReference>
<dbReference type="InterPro" id="IPR036162">
    <property type="entry name" value="Resolvase-like_N_sf"/>
</dbReference>
<name>A0A7W8A522_9ACTN</name>
<comment type="caution">
    <text evidence="2">The sequence shown here is derived from an EMBL/GenBank/DDBJ whole genome shotgun (WGS) entry which is preliminary data.</text>
</comment>
<dbReference type="InterPro" id="IPR006119">
    <property type="entry name" value="Resolv_N"/>
</dbReference>
<feature type="domain" description="Recombinase" evidence="1">
    <location>
        <begin position="194"/>
        <end position="314"/>
    </location>
</feature>
<evidence type="ECO:0000259" key="1">
    <source>
        <dbReference type="PROSITE" id="PS51737"/>
    </source>
</evidence>
<evidence type="ECO:0000313" key="2">
    <source>
        <dbReference type="EMBL" id="MBB5078861.1"/>
    </source>
</evidence>
<dbReference type="GO" id="GO:0000150">
    <property type="term" value="F:DNA strand exchange activity"/>
    <property type="evidence" value="ECO:0007669"/>
    <property type="project" value="InterPro"/>
</dbReference>
<proteinExistence type="predicted"/>
<dbReference type="GO" id="GO:0003677">
    <property type="term" value="F:DNA binding"/>
    <property type="evidence" value="ECO:0007669"/>
    <property type="project" value="InterPro"/>
</dbReference>
<dbReference type="InterPro" id="IPR038109">
    <property type="entry name" value="DNA_bind_recomb_sf"/>
</dbReference>
<keyword evidence="3" id="KW-1185">Reference proteome</keyword>
<dbReference type="Pfam" id="PF07508">
    <property type="entry name" value="Recombinase"/>
    <property type="match status" value="1"/>
</dbReference>
<reference evidence="2 3" key="1">
    <citation type="submission" date="2020-08" db="EMBL/GenBank/DDBJ databases">
        <title>Genomic Encyclopedia of Type Strains, Phase IV (KMG-IV): sequencing the most valuable type-strain genomes for metagenomic binning, comparative biology and taxonomic classification.</title>
        <authorList>
            <person name="Goeker M."/>
        </authorList>
    </citation>
    <scope>NUCLEOTIDE SEQUENCE [LARGE SCALE GENOMIC DNA]</scope>
    <source>
        <strain evidence="2 3">DSM 45385</strain>
    </source>
</reference>
<dbReference type="CDD" id="cd00338">
    <property type="entry name" value="Ser_Recombinase"/>
    <property type="match status" value="1"/>
</dbReference>
<dbReference type="PANTHER" id="PTHR30461:SF23">
    <property type="entry name" value="DNA RECOMBINASE-RELATED"/>
    <property type="match status" value="1"/>
</dbReference>
<dbReference type="SUPFAM" id="SSF53041">
    <property type="entry name" value="Resolvase-like"/>
    <property type="match status" value="1"/>
</dbReference>
<dbReference type="Gene3D" id="3.40.50.1390">
    <property type="entry name" value="Resolvase, N-terminal catalytic domain"/>
    <property type="match status" value="1"/>
</dbReference>
<gene>
    <name evidence="2" type="ORF">HNR40_004347</name>
</gene>
<protein>
    <submittedName>
        <fullName evidence="2">DNA invertase Pin-like site-specific DNA recombinase</fullName>
    </submittedName>
</protein>
<dbReference type="RefSeq" id="WP_184963930.1">
    <property type="nucleotide sequence ID" value="NZ_JACHIN010000005.1"/>
</dbReference>
<evidence type="ECO:0000313" key="3">
    <source>
        <dbReference type="Proteomes" id="UP000568380"/>
    </source>
</evidence>